<feature type="binding site" evidence="2">
    <location>
        <position position="85"/>
    </location>
    <ligand>
        <name>Mg(2+)</name>
        <dbReference type="ChEBI" id="CHEBI:18420"/>
        <label>1</label>
        <note>catalytic</note>
    </ligand>
</feature>
<keyword evidence="4" id="KW-1185">Reference proteome</keyword>
<dbReference type="CDD" id="cd01638">
    <property type="entry name" value="CysQ"/>
    <property type="match status" value="1"/>
</dbReference>
<dbReference type="STRING" id="525640.SAMN04487971_101141"/>
<accession>A0A1G9C970</accession>
<comment type="cofactor">
    <cofactor evidence="2">
        <name>Mg(2+)</name>
        <dbReference type="ChEBI" id="CHEBI:18420"/>
    </cofactor>
</comment>
<dbReference type="PANTHER" id="PTHR20854:SF4">
    <property type="entry name" value="INOSITOL-1-MONOPHOSPHATASE-RELATED"/>
    <property type="match status" value="1"/>
</dbReference>
<dbReference type="RefSeq" id="WP_090751617.1">
    <property type="nucleotide sequence ID" value="NZ_FNGE01000001.1"/>
</dbReference>
<comment type="similarity">
    <text evidence="1">Belongs to the inositol monophosphatase superfamily.</text>
</comment>
<evidence type="ECO:0000256" key="1">
    <source>
        <dbReference type="ARBA" id="ARBA00009759"/>
    </source>
</evidence>
<dbReference type="EMBL" id="FNGE01000001">
    <property type="protein sequence ID" value="SDK48201.1"/>
    <property type="molecule type" value="Genomic_DNA"/>
</dbReference>
<feature type="binding site" evidence="2">
    <location>
        <position position="88"/>
    </location>
    <ligand>
        <name>Mg(2+)</name>
        <dbReference type="ChEBI" id="CHEBI:18420"/>
        <label>1</label>
        <note>catalytic</note>
    </ligand>
</feature>
<feature type="binding site" evidence="2">
    <location>
        <position position="87"/>
    </location>
    <ligand>
        <name>Mg(2+)</name>
        <dbReference type="ChEBI" id="CHEBI:18420"/>
        <label>1</label>
        <note>catalytic</note>
    </ligand>
</feature>
<dbReference type="Gene3D" id="3.40.190.80">
    <property type="match status" value="1"/>
</dbReference>
<feature type="binding site" evidence="2">
    <location>
        <position position="67"/>
    </location>
    <ligand>
        <name>Mg(2+)</name>
        <dbReference type="ChEBI" id="CHEBI:18420"/>
        <label>1</label>
        <note>catalytic</note>
    </ligand>
</feature>
<dbReference type="GO" id="GO:0046872">
    <property type="term" value="F:metal ion binding"/>
    <property type="evidence" value="ECO:0007669"/>
    <property type="project" value="UniProtKB-KW"/>
</dbReference>
<keyword evidence="2" id="KW-0479">Metal-binding</keyword>
<name>A0A1G9C970_9RHOB</name>
<dbReference type="AlphaFoldDB" id="A0A1G9C970"/>
<dbReference type="Gene3D" id="3.30.540.10">
    <property type="entry name" value="Fructose-1,6-Bisphosphatase, subunit A, domain 1"/>
    <property type="match status" value="1"/>
</dbReference>
<evidence type="ECO:0000313" key="3">
    <source>
        <dbReference type="EMBL" id="SDK48201.1"/>
    </source>
</evidence>
<dbReference type="Pfam" id="PF00459">
    <property type="entry name" value="Inositol_P"/>
    <property type="match status" value="1"/>
</dbReference>
<reference evidence="4" key="1">
    <citation type="submission" date="2016-10" db="EMBL/GenBank/DDBJ databases">
        <authorList>
            <person name="Varghese N."/>
            <person name="Submissions S."/>
        </authorList>
    </citation>
    <scope>NUCLEOTIDE SEQUENCE [LARGE SCALE GENOMIC DNA]</scope>
    <source>
        <strain evidence="4">CGMCC 1.7655</strain>
    </source>
</reference>
<keyword evidence="2" id="KW-0460">Magnesium</keyword>
<protein>
    <submittedName>
        <fullName evidence="3">Myo-inositol-1(Or 4)-monophosphatase</fullName>
    </submittedName>
</protein>
<dbReference type="OrthoDB" id="9785695at2"/>
<feature type="binding site" evidence="2">
    <location>
        <position position="206"/>
    </location>
    <ligand>
        <name>Mg(2+)</name>
        <dbReference type="ChEBI" id="CHEBI:18420"/>
        <label>1</label>
        <note>catalytic</note>
    </ligand>
</feature>
<dbReference type="Proteomes" id="UP000199555">
    <property type="component" value="Unassembled WGS sequence"/>
</dbReference>
<evidence type="ECO:0000313" key="4">
    <source>
        <dbReference type="Proteomes" id="UP000199555"/>
    </source>
</evidence>
<proteinExistence type="inferred from homology"/>
<dbReference type="PRINTS" id="PR00377">
    <property type="entry name" value="IMPHPHTASES"/>
</dbReference>
<organism evidence="3 4">
    <name type="scientific">Paracoccus chinensis</name>
    <dbReference type="NCBI Taxonomy" id="525640"/>
    <lineage>
        <taxon>Bacteria</taxon>
        <taxon>Pseudomonadati</taxon>
        <taxon>Pseudomonadota</taxon>
        <taxon>Alphaproteobacteria</taxon>
        <taxon>Rhodobacterales</taxon>
        <taxon>Paracoccaceae</taxon>
        <taxon>Paracoccus</taxon>
    </lineage>
</organism>
<dbReference type="GO" id="GO:0006020">
    <property type="term" value="P:inositol metabolic process"/>
    <property type="evidence" value="ECO:0007669"/>
    <property type="project" value="TreeGrafter"/>
</dbReference>
<dbReference type="InterPro" id="IPR000760">
    <property type="entry name" value="Inositol_monophosphatase-like"/>
</dbReference>
<dbReference type="SUPFAM" id="SSF56655">
    <property type="entry name" value="Carbohydrate phosphatase"/>
    <property type="match status" value="1"/>
</dbReference>
<dbReference type="GO" id="GO:0008934">
    <property type="term" value="F:inositol monophosphate 1-phosphatase activity"/>
    <property type="evidence" value="ECO:0007669"/>
    <property type="project" value="TreeGrafter"/>
</dbReference>
<dbReference type="PANTHER" id="PTHR20854">
    <property type="entry name" value="INOSITOL MONOPHOSPHATASE"/>
    <property type="match status" value="1"/>
</dbReference>
<gene>
    <name evidence="3" type="ORF">SAMN04487971_101141</name>
</gene>
<dbReference type="GO" id="GO:0007165">
    <property type="term" value="P:signal transduction"/>
    <property type="evidence" value="ECO:0007669"/>
    <property type="project" value="TreeGrafter"/>
</dbReference>
<sequence>MPEADLDLIVRAAEEAGQIALAHWRGTFRHWEKDEGAGPVSEADLAVNAALEQALRAARPDYGWLSEESPEDPRRATAARVFVIDPIDGTRAFIAGEDGFAVAVAVVEDGQPVAGVVHQPARGVTYAAAAGQPATRNGQLIRPRKARLEGAEVLTTKAALDPAFWRGRRVPRIRRSFRPSLAWRLCLVAEGRFDATLSMRPVWEWDVAAASLIAVQAGCTVTDRRGRALVFNRMPPLGDGLIVAPPGLHHELIAALDVEPPEPAQAGPGRAAG</sequence>
<evidence type="ECO:0000256" key="2">
    <source>
        <dbReference type="PIRSR" id="PIRSR600760-2"/>
    </source>
</evidence>